<feature type="region of interest" description="Disordered" evidence="1">
    <location>
        <begin position="45"/>
        <end position="70"/>
    </location>
</feature>
<comment type="caution">
    <text evidence="2">The sequence shown here is derived from an EMBL/GenBank/DDBJ whole genome shotgun (WGS) entry which is preliminary data.</text>
</comment>
<dbReference type="AlphaFoldDB" id="A0A317NZS2"/>
<keyword evidence="3" id="KW-1185">Reference proteome</keyword>
<dbReference type="Proteomes" id="UP000246410">
    <property type="component" value="Unassembled WGS sequence"/>
</dbReference>
<name>A0A317NZS2_9NOCA</name>
<evidence type="ECO:0000256" key="1">
    <source>
        <dbReference type="SAM" id="MobiDB-lite"/>
    </source>
</evidence>
<gene>
    <name evidence="2" type="ORF">DFR69_102740</name>
</gene>
<protein>
    <submittedName>
        <fullName evidence="2">Uncharacterized protein</fullName>
    </submittedName>
</protein>
<dbReference type="EMBL" id="QGTL01000002">
    <property type="protein sequence ID" value="PWV79674.1"/>
    <property type="molecule type" value="Genomic_DNA"/>
</dbReference>
<proteinExistence type="predicted"/>
<feature type="compositionally biased region" description="Basic and acidic residues" evidence="1">
    <location>
        <begin position="55"/>
        <end position="70"/>
    </location>
</feature>
<reference evidence="2 3" key="1">
    <citation type="submission" date="2018-05" db="EMBL/GenBank/DDBJ databases">
        <title>Genomic Encyclopedia of Type Strains, Phase IV (KMG-IV): sequencing the most valuable type-strain genomes for metagenomic binning, comparative biology and taxonomic classification.</title>
        <authorList>
            <person name="Goeker M."/>
        </authorList>
    </citation>
    <scope>NUCLEOTIDE SEQUENCE [LARGE SCALE GENOMIC DNA]</scope>
    <source>
        <strain evidence="2 3">DSM 44717</strain>
    </source>
</reference>
<accession>A0A317NZS2</accession>
<sequence>MTGASRFRRGRRPLGGRFATAQVLGLVEYFERAFAAGLVGCAGRDELRGTPTEPEQEHSVKDTRTHDEDAVIKPGAKLSGNDYVVATATTRPAESCW</sequence>
<evidence type="ECO:0000313" key="3">
    <source>
        <dbReference type="Proteomes" id="UP000246410"/>
    </source>
</evidence>
<organism evidence="2 3">
    <name type="scientific">Nocardia neocaledoniensis</name>
    <dbReference type="NCBI Taxonomy" id="236511"/>
    <lineage>
        <taxon>Bacteria</taxon>
        <taxon>Bacillati</taxon>
        <taxon>Actinomycetota</taxon>
        <taxon>Actinomycetes</taxon>
        <taxon>Mycobacteriales</taxon>
        <taxon>Nocardiaceae</taxon>
        <taxon>Nocardia</taxon>
    </lineage>
</organism>
<evidence type="ECO:0000313" key="2">
    <source>
        <dbReference type="EMBL" id="PWV79674.1"/>
    </source>
</evidence>